<evidence type="ECO:0000256" key="5">
    <source>
        <dbReference type="ARBA" id="ARBA00022737"/>
    </source>
</evidence>
<dbReference type="CDD" id="cd00192">
    <property type="entry name" value="PTKc"/>
    <property type="match status" value="1"/>
</dbReference>
<evidence type="ECO:0000256" key="10">
    <source>
        <dbReference type="ARBA" id="ARBA00023180"/>
    </source>
</evidence>
<dbReference type="CDD" id="cd00096">
    <property type="entry name" value="Ig"/>
    <property type="match status" value="1"/>
</dbReference>
<keyword evidence="17" id="KW-1185">Reference proteome</keyword>
<evidence type="ECO:0000256" key="3">
    <source>
        <dbReference type="ARBA" id="ARBA00022679"/>
    </source>
</evidence>
<keyword evidence="3" id="KW-0808">Transferase</keyword>
<keyword evidence="8 12" id="KW-0472">Membrane</keyword>
<dbReference type="PROSITE" id="PS50835">
    <property type="entry name" value="IG_LIKE"/>
    <property type="match status" value="1"/>
</dbReference>
<organism evidence="16 17">
    <name type="scientific">Porites lobata</name>
    <dbReference type="NCBI Taxonomy" id="104759"/>
    <lineage>
        <taxon>Eukaryota</taxon>
        <taxon>Metazoa</taxon>
        <taxon>Cnidaria</taxon>
        <taxon>Anthozoa</taxon>
        <taxon>Hexacorallia</taxon>
        <taxon>Scleractinia</taxon>
        <taxon>Fungiina</taxon>
        <taxon>Poritidae</taxon>
        <taxon>Porites</taxon>
    </lineage>
</organism>
<evidence type="ECO:0000256" key="2">
    <source>
        <dbReference type="ARBA" id="ARBA00011902"/>
    </source>
</evidence>
<feature type="domain" description="Ig-like" evidence="14">
    <location>
        <begin position="69"/>
        <end position="169"/>
    </location>
</feature>
<dbReference type="SMART" id="SM00060">
    <property type="entry name" value="FN3"/>
    <property type="match status" value="6"/>
</dbReference>
<evidence type="ECO:0000313" key="17">
    <source>
        <dbReference type="Proteomes" id="UP001159405"/>
    </source>
</evidence>
<evidence type="ECO:0000256" key="6">
    <source>
        <dbReference type="ARBA" id="ARBA00022777"/>
    </source>
</evidence>
<feature type="compositionally biased region" description="Polar residues" evidence="11">
    <location>
        <begin position="1238"/>
        <end position="1252"/>
    </location>
</feature>
<evidence type="ECO:0000259" key="13">
    <source>
        <dbReference type="PROSITE" id="PS50011"/>
    </source>
</evidence>
<dbReference type="SUPFAM" id="SSF49265">
    <property type="entry name" value="Fibronectin type III"/>
    <property type="match status" value="4"/>
</dbReference>
<dbReference type="InterPro" id="IPR001245">
    <property type="entry name" value="Ser-Thr/Tyr_kinase_cat_dom"/>
</dbReference>
<gene>
    <name evidence="16" type="ORF">PLOB_00030773</name>
</gene>
<accession>A0ABN8MTJ9</accession>
<dbReference type="Proteomes" id="UP001159405">
    <property type="component" value="Unassembled WGS sequence"/>
</dbReference>
<evidence type="ECO:0000259" key="15">
    <source>
        <dbReference type="PROSITE" id="PS50853"/>
    </source>
</evidence>
<dbReference type="Pfam" id="PF07714">
    <property type="entry name" value="PK_Tyr_Ser-Thr"/>
    <property type="match status" value="1"/>
</dbReference>
<evidence type="ECO:0000256" key="9">
    <source>
        <dbReference type="ARBA" id="ARBA00023170"/>
    </source>
</evidence>
<feature type="domain" description="Fibronectin type-III" evidence="15">
    <location>
        <begin position="277"/>
        <end position="376"/>
    </location>
</feature>
<dbReference type="PROSITE" id="PS00109">
    <property type="entry name" value="PROTEIN_KINASE_TYR"/>
    <property type="match status" value="1"/>
</dbReference>
<dbReference type="Gene3D" id="1.10.510.10">
    <property type="entry name" value="Transferase(Phosphotransferase) domain 1"/>
    <property type="match status" value="1"/>
</dbReference>
<dbReference type="EC" id="2.7.10.1" evidence="2"/>
<evidence type="ECO:0000256" key="7">
    <source>
        <dbReference type="ARBA" id="ARBA00022989"/>
    </source>
</evidence>
<evidence type="ECO:0000256" key="11">
    <source>
        <dbReference type="SAM" id="MobiDB-lite"/>
    </source>
</evidence>
<keyword evidence="7 12" id="KW-1133">Transmembrane helix</keyword>
<evidence type="ECO:0000256" key="8">
    <source>
        <dbReference type="ARBA" id="ARBA00023136"/>
    </source>
</evidence>
<dbReference type="PROSITE" id="PS50011">
    <property type="entry name" value="PROTEIN_KINASE_DOM"/>
    <property type="match status" value="1"/>
</dbReference>
<dbReference type="SUPFAM" id="SSF48726">
    <property type="entry name" value="Immunoglobulin"/>
    <property type="match status" value="2"/>
</dbReference>
<proteinExistence type="predicted"/>
<feature type="domain" description="Fibronectin type-III" evidence="15">
    <location>
        <begin position="477"/>
        <end position="572"/>
    </location>
</feature>
<keyword evidence="5" id="KW-0677">Repeat</keyword>
<dbReference type="PROSITE" id="PS50853">
    <property type="entry name" value="FN3"/>
    <property type="match status" value="5"/>
</dbReference>
<dbReference type="InterPro" id="IPR003961">
    <property type="entry name" value="FN3_dom"/>
</dbReference>
<dbReference type="SUPFAM" id="SSF56112">
    <property type="entry name" value="Protein kinase-like (PK-like)"/>
    <property type="match status" value="1"/>
</dbReference>
<dbReference type="InterPro" id="IPR008266">
    <property type="entry name" value="Tyr_kinase_AS"/>
</dbReference>
<dbReference type="InterPro" id="IPR007110">
    <property type="entry name" value="Ig-like_dom"/>
</dbReference>
<dbReference type="PRINTS" id="PR00014">
    <property type="entry name" value="FNTYPEIII"/>
</dbReference>
<feature type="domain" description="Fibronectin type-III" evidence="15">
    <location>
        <begin position="573"/>
        <end position="672"/>
    </location>
</feature>
<sequence>MVKKLHNDTINHKIIVERTIVGEELIDVTLHILDVDIGDSGNYTCEAMNNITTENRSIIVSVICPPALPELKEFPPDMGTNGNVTLSCKAYHLDSQKTASYQWKWIFNDSVEIRKEAFGGGKYGIFSEYSSPNSCRQTKGSVALQIARVNTHDLGQYKCKLLDPDSVIAVKDIPLLEDVNSKVPSRPEIETLLTINCGRNIKVQWKEPSSEYEVTGYQMILLKLADDYKQEFNLSKNVRNKELAVQSNTAYELQIRAENSMGFSLWTRGQWTTTADVPEMMIFSAKPEGCFAALSWRNPTETSCPITRYTVHFRETETISNENTKWHTKNLGKQDKTEYRLQLNCSRTYEVMAIAWNERGSSIPDANIVTVRTETGVPLQPKWIKVIEKQCGKFEVTWSPDTLDSGGGPPSAFQVQISDQTGQWVNCTNFLPNNSCLFKDLQSETEYDIQVRAINQKGPGEWTVDTKKTGFIGPPDPPQILHNKTQISGVNITLHWTSPSQRNCSITMYSLHHKVVKPTSGKEAEMNITNTSINRDELRLEHSKEYEVTVFAWNDLGRSEASRAWKIRTAQYVPYQPVLHSNFTGGCSFINVTWSPPALTAKGGSVTGYLAEIYTAIAWDWINSIVLNNSKTTSCSFTQLEPNSKYRIRVKAKNKVGFGWPTETLEANTFQTGTRNKPEISVISSNDGISCGVIIKWSHDASSSGCMTLFYTIRYKQQTPYEGNEWTDVNVSASNVNQLKLDMNCSTEYAFQVVAWNVVGESPSSVVQYTTKELTTQKGDLSLVNILIFIFVGLLLILVVVLLVVCNRYYKRKRNRSLKRTAKDIQVLDYREIPPIRTEYIDVLGQGAFGKVHRAKLKDGLEYFLIGRRWENITARRQKIVAVKELHENANEEQRREFMNEIKLMKEIGKHQNVLSFLGCWTASEPLLLIIEYIAHGDLLHWLRRKRSQITGSNLRAPEASVKVKVLSVGTALQNATTEQDGIIMESNGEVFEGNADLSNSFETTNQRQVDFDGEDKSDIPMVVFSPPKQEEEPAKDTTLSDCEDDCESFFPTDPMSFAWQIARGMNYLSEKSLIHRDLAARNILVGHGKKLKIADFGLMREMYHEVYEVKKQKKLPIKWMAPESIYEQIFSSQSDVWSYGVVLWEIGTLGGSPYPLLNNADFVALLRTGYRMEKPDLCSDDFYALMTDCWKQNPDNRPSFKELVEMLENLMLQDVEYFDFNLLDETKDYYQFQESKTGEVNSDNRSGQEKVSSIDLAI</sequence>
<feature type="region of interest" description="Disordered" evidence="11">
    <location>
        <begin position="1238"/>
        <end position="1259"/>
    </location>
</feature>
<feature type="domain" description="Fibronectin type-III" evidence="15">
    <location>
        <begin position="677"/>
        <end position="779"/>
    </location>
</feature>
<keyword evidence="6" id="KW-0418">Kinase</keyword>
<dbReference type="Gene3D" id="2.60.40.10">
    <property type="entry name" value="Immunoglobulins"/>
    <property type="match status" value="8"/>
</dbReference>
<dbReference type="InterPro" id="IPR020635">
    <property type="entry name" value="Tyr_kinase_cat_dom"/>
</dbReference>
<dbReference type="InterPro" id="IPR036179">
    <property type="entry name" value="Ig-like_dom_sf"/>
</dbReference>
<feature type="transmembrane region" description="Helical" evidence="12">
    <location>
        <begin position="786"/>
        <end position="810"/>
    </location>
</feature>
<protein>
    <recommendedName>
        <fullName evidence="2">receptor protein-tyrosine kinase</fullName>
        <ecNumber evidence="2">2.7.10.1</ecNumber>
    </recommendedName>
</protein>
<comment type="caution">
    <text evidence="16">The sequence shown here is derived from an EMBL/GenBank/DDBJ whole genome shotgun (WGS) entry which is preliminary data.</text>
</comment>
<evidence type="ECO:0000256" key="4">
    <source>
        <dbReference type="ARBA" id="ARBA00022692"/>
    </source>
</evidence>
<dbReference type="InterPro" id="IPR036116">
    <property type="entry name" value="FN3_sf"/>
</dbReference>
<evidence type="ECO:0000259" key="14">
    <source>
        <dbReference type="PROSITE" id="PS50835"/>
    </source>
</evidence>
<keyword evidence="4 12" id="KW-0812">Transmembrane</keyword>
<dbReference type="Pfam" id="PF00041">
    <property type="entry name" value="fn3"/>
    <property type="match status" value="2"/>
</dbReference>
<keyword evidence="10" id="KW-0325">Glycoprotein</keyword>
<dbReference type="Gene3D" id="3.30.200.20">
    <property type="entry name" value="Phosphorylase Kinase, domain 1"/>
    <property type="match status" value="1"/>
</dbReference>
<dbReference type="InterPro" id="IPR050122">
    <property type="entry name" value="RTK"/>
</dbReference>
<dbReference type="InterPro" id="IPR013783">
    <property type="entry name" value="Ig-like_fold"/>
</dbReference>
<comment type="subcellular location">
    <subcellularLocation>
        <location evidence="1">Membrane</location>
        <topology evidence="1">Single-pass membrane protein</topology>
    </subcellularLocation>
</comment>
<dbReference type="CDD" id="cd00063">
    <property type="entry name" value="FN3"/>
    <property type="match status" value="6"/>
</dbReference>
<evidence type="ECO:0000256" key="12">
    <source>
        <dbReference type="SAM" id="Phobius"/>
    </source>
</evidence>
<evidence type="ECO:0000313" key="16">
    <source>
        <dbReference type="EMBL" id="CAH3035604.1"/>
    </source>
</evidence>
<dbReference type="PANTHER" id="PTHR24416">
    <property type="entry name" value="TYROSINE-PROTEIN KINASE RECEPTOR"/>
    <property type="match status" value="1"/>
</dbReference>
<keyword evidence="9" id="KW-0675">Receptor</keyword>
<dbReference type="PANTHER" id="PTHR24416:SF583">
    <property type="entry name" value="RECEPTOR PROTEIN-TYROSINE KINASE"/>
    <property type="match status" value="1"/>
</dbReference>
<feature type="domain" description="Protein kinase" evidence="13">
    <location>
        <begin position="838"/>
        <end position="1213"/>
    </location>
</feature>
<dbReference type="SMART" id="SM00219">
    <property type="entry name" value="TyrKc"/>
    <property type="match status" value="1"/>
</dbReference>
<dbReference type="EMBL" id="CALNXK010000004">
    <property type="protein sequence ID" value="CAH3035604.1"/>
    <property type="molecule type" value="Genomic_DNA"/>
</dbReference>
<reference evidence="16 17" key="1">
    <citation type="submission" date="2022-05" db="EMBL/GenBank/DDBJ databases">
        <authorList>
            <consortium name="Genoscope - CEA"/>
            <person name="William W."/>
        </authorList>
    </citation>
    <scope>NUCLEOTIDE SEQUENCE [LARGE SCALE GENOMIC DNA]</scope>
</reference>
<feature type="domain" description="Fibronectin type-III" evidence="15">
    <location>
        <begin position="377"/>
        <end position="475"/>
    </location>
</feature>
<dbReference type="InterPro" id="IPR011009">
    <property type="entry name" value="Kinase-like_dom_sf"/>
</dbReference>
<evidence type="ECO:0000256" key="1">
    <source>
        <dbReference type="ARBA" id="ARBA00004167"/>
    </source>
</evidence>
<dbReference type="InterPro" id="IPR000719">
    <property type="entry name" value="Prot_kinase_dom"/>
</dbReference>
<name>A0ABN8MTJ9_9CNID</name>